<dbReference type="PRINTS" id="PR00502">
    <property type="entry name" value="NUDIXFAMILY"/>
</dbReference>
<evidence type="ECO:0000313" key="8">
    <source>
        <dbReference type="Proteomes" id="UP001500466"/>
    </source>
</evidence>
<sequence>MTHDTEQDRPLVPRAEWLAALPRHYIAAAVLVTDPDGRVLLLEPTYRDGHLLPGGAVDAGEDPRSAAARELAEETGLRLPAEAPLLDVDWRPADPDMDGEMAAPVLQFVFDGGTIHADTDLALDNESRSWRWATLAQAAVLQGPAGHARVLRAVEARQRGGTGYGVSARGAVD</sequence>
<comment type="caution">
    <text evidence="7">The sequence shown here is derived from an EMBL/GenBank/DDBJ whole genome shotgun (WGS) entry which is preliminary data.</text>
</comment>
<evidence type="ECO:0000256" key="3">
    <source>
        <dbReference type="ARBA" id="ARBA00022801"/>
    </source>
</evidence>
<dbReference type="Pfam" id="PF00293">
    <property type="entry name" value="NUDIX"/>
    <property type="match status" value="1"/>
</dbReference>
<keyword evidence="3 5" id="KW-0378">Hydrolase</keyword>
<dbReference type="InterPro" id="IPR000086">
    <property type="entry name" value="NUDIX_hydrolase_dom"/>
</dbReference>
<evidence type="ECO:0000256" key="2">
    <source>
        <dbReference type="ARBA" id="ARBA00005582"/>
    </source>
</evidence>
<name>A0ABP9GM17_9ACTN</name>
<dbReference type="SUPFAM" id="SSF55811">
    <property type="entry name" value="Nudix"/>
    <property type="match status" value="1"/>
</dbReference>
<evidence type="ECO:0000259" key="6">
    <source>
        <dbReference type="PROSITE" id="PS51462"/>
    </source>
</evidence>
<evidence type="ECO:0000256" key="1">
    <source>
        <dbReference type="ARBA" id="ARBA00001946"/>
    </source>
</evidence>
<dbReference type="Proteomes" id="UP001500466">
    <property type="component" value="Unassembled WGS sequence"/>
</dbReference>
<dbReference type="InterPro" id="IPR020476">
    <property type="entry name" value="Nudix_hydrolase"/>
</dbReference>
<gene>
    <name evidence="7" type="ORF">GCM10023205_04790</name>
</gene>
<dbReference type="InterPro" id="IPR020084">
    <property type="entry name" value="NUDIX_hydrolase_CS"/>
</dbReference>
<dbReference type="PROSITE" id="PS00893">
    <property type="entry name" value="NUDIX_BOX"/>
    <property type="match status" value="1"/>
</dbReference>
<evidence type="ECO:0000256" key="5">
    <source>
        <dbReference type="RuleBase" id="RU003476"/>
    </source>
</evidence>
<dbReference type="InterPro" id="IPR015797">
    <property type="entry name" value="NUDIX_hydrolase-like_dom_sf"/>
</dbReference>
<accession>A0ABP9GM17</accession>
<protein>
    <recommendedName>
        <fullName evidence="6">Nudix hydrolase domain-containing protein</fullName>
    </recommendedName>
</protein>
<dbReference type="CDD" id="cd18876">
    <property type="entry name" value="NUDIX_Hydrolase"/>
    <property type="match status" value="1"/>
</dbReference>
<evidence type="ECO:0000256" key="4">
    <source>
        <dbReference type="ARBA" id="ARBA00022842"/>
    </source>
</evidence>
<organism evidence="7 8">
    <name type="scientific">Yinghuangia aomiensis</name>
    <dbReference type="NCBI Taxonomy" id="676205"/>
    <lineage>
        <taxon>Bacteria</taxon>
        <taxon>Bacillati</taxon>
        <taxon>Actinomycetota</taxon>
        <taxon>Actinomycetes</taxon>
        <taxon>Kitasatosporales</taxon>
        <taxon>Streptomycetaceae</taxon>
        <taxon>Yinghuangia</taxon>
    </lineage>
</organism>
<dbReference type="EMBL" id="BAABHS010000001">
    <property type="protein sequence ID" value="GAA4947840.1"/>
    <property type="molecule type" value="Genomic_DNA"/>
</dbReference>
<dbReference type="PANTHER" id="PTHR43046:SF12">
    <property type="entry name" value="GDP-MANNOSE MANNOSYL HYDROLASE"/>
    <property type="match status" value="1"/>
</dbReference>
<keyword evidence="8" id="KW-1185">Reference proteome</keyword>
<proteinExistence type="inferred from homology"/>
<comment type="similarity">
    <text evidence="2 5">Belongs to the Nudix hydrolase family.</text>
</comment>
<dbReference type="RefSeq" id="WP_345673511.1">
    <property type="nucleotide sequence ID" value="NZ_BAABHS010000001.1"/>
</dbReference>
<dbReference type="PROSITE" id="PS51462">
    <property type="entry name" value="NUDIX"/>
    <property type="match status" value="1"/>
</dbReference>
<keyword evidence="4" id="KW-0460">Magnesium</keyword>
<evidence type="ECO:0000313" key="7">
    <source>
        <dbReference type="EMBL" id="GAA4947840.1"/>
    </source>
</evidence>
<feature type="domain" description="Nudix hydrolase" evidence="6">
    <location>
        <begin position="22"/>
        <end position="155"/>
    </location>
</feature>
<dbReference type="PANTHER" id="PTHR43046">
    <property type="entry name" value="GDP-MANNOSE MANNOSYL HYDROLASE"/>
    <property type="match status" value="1"/>
</dbReference>
<comment type="cofactor">
    <cofactor evidence="1">
        <name>Mg(2+)</name>
        <dbReference type="ChEBI" id="CHEBI:18420"/>
    </cofactor>
</comment>
<reference evidence="8" key="1">
    <citation type="journal article" date="2019" name="Int. J. Syst. Evol. Microbiol.">
        <title>The Global Catalogue of Microorganisms (GCM) 10K type strain sequencing project: providing services to taxonomists for standard genome sequencing and annotation.</title>
        <authorList>
            <consortium name="The Broad Institute Genomics Platform"/>
            <consortium name="The Broad Institute Genome Sequencing Center for Infectious Disease"/>
            <person name="Wu L."/>
            <person name="Ma J."/>
        </authorList>
    </citation>
    <scope>NUCLEOTIDE SEQUENCE [LARGE SCALE GENOMIC DNA]</scope>
    <source>
        <strain evidence="8">JCM 17986</strain>
    </source>
</reference>
<dbReference type="Gene3D" id="3.90.79.10">
    <property type="entry name" value="Nucleoside Triphosphate Pyrophosphohydrolase"/>
    <property type="match status" value="1"/>
</dbReference>